<evidence type="ECO:0000256" key="4">
    <source>
        <dbReference type="SAM" id="SignalP"/>
    </source>
</evidence>
<evidence type="ECO:0000256" key="3">
    <source>
        <dbReference type="SAM" id="MobiDB-lite"/>
    </source>
</evidence>
<protein>
    <submittedName>
        <fullName evidence="5">LPXTG-site transpeptidase (Sortase) family protein</fullName>
    </submittedName>
</protein>
<feature type="signal peptide" evidence="4">
    <location>
        <begin position="1"/>
        <end position="24"/>
    </location>
</feature>
<proteinExistence type="predicted"/>
<dbReference type="CDD" id="cd05829">
    <property type="entry name" value="Sortase_F"/>
    <property type="match status" value="1"/>
</dbReference>
<dbReference type="Gene3D" id="2.40.260.10">
    <property type="entry name" value="Sortase"/>
    <property type="match status" value="1"/>
</dbReference>
<dbReference type="InterPro" id="IPR005754">
    <property type="entry name" value="Sortase"/>
</dbReference>
<evidence type="ECO:0000256" key="2">
    <source>
        <dbReference type="PIRSR" id="PIRSR605754-1"/>
    </source>
</evidence>
<keyword evidence="1" id="KW-0378">Hydrolase</keyword>
<name>A0A1I4LEY7_9BACI</name>
<dbReference type="GO" id="GO:0016787">
    <property type="term" value="F:hydrolase activity"/>
    <property type="evidence" value="ECO:0007669"/>
    <property type="project" value="UniProtKB-KW"/>
</dbReference>
<dbReference type="RefSeq" id="WP_177195479.1">
    <property type="nucleotide sequence ID" value="NZ_FOTY01000007.1"/>
</dbReference>
<dbReference type="InterPro" id="IPR023365">
    <property type="entry name" value="Sortase_dom-sf"/>
</dbReference>
<organism evidence="5 6">
    <name type="scientific">Salibacterium qingdaonense</name>
    <dbReference type="NCBI Taxonomy" id="266892"/>
    <lineage>
        <taxon>Bacteria</taxon>
        <taxon>Bacillati</taxon>
        <taxon>Bacillota</taxon>
        <taxon>Bacilli</taxon>
        <taxon>Bacillales</taxon>
        <taxon>Bacillaceae</taxon>
    </lineage>
</organism>
<feature type="active site" description="Proton donor/acceptor" evidence="2">
    <location>
        <position position="120"/>
    </location>
</feature>
<gene>
    <name evidence="5" type="ORF">SAMN04488054_107127</name>
</gene>
<dbReference type="STRING" id="266892.SAMN04488054_107127"/>
<evidence type="ECO:0000313" key="6">
    <source>
        <dbReference type="Proteomes" id="UP000199668"/>
    </source>
</evidence>
<dbReference type="AlphaFoldDB" id="A0A1I4LEY7"/>
<dbReference type="PROSITE" id="PS51257">
    <property type="entry name" value="PROKAR_LIPOPROTEIN"/>
    <property type="match status" value="1"/>
</dbReference>
<accession>A0A1I4LEY7</accession>
<dbReference type="EMBL" id="FOTY01000007">
    <property type="protein sequence ID" value="SFL89481.1"/>
    <property type="molecule type" value="Genomic_DNA"/>
</dbReference>
<dbReference type="InterPro" id="IPR042001">
    <property type="entry name" value="Sortase_F"/>
</dbReference>
<sequence length="215" mass="23139">MKQIIGMFLLLFLLTGCTSGTAENADGTEQTAEQTSQTTEKTSLSETLEAGMAEETDEKKKQGIIPAAVTIPAISVEAAVNKVGRLPGGKMAEPESVEDVGWYGPGYRPGEQGSAVLAGHVDSKIGPAVFFELKKLKTGDEIIVTGEDGEQETYIVQNQKKYDRSNAPVEEIFGWSYRKQLKLITCTGEFNENAGTHEKRLVVNAVHEEDAAGAS</sequence>
<feature type="active site" description="Acyl-thioester intermediate" evidence="2">
    <location>
        <position position="186"/>
    </location>
</feature>
<feature type="chain" id="PRO_5011664761" evidence="4">
    <location>
        <begin position="25"/>
        <end position="215"/>
    </location>
</feature>
<dbReference type="Pfam" id="PF04203">
    <property type="entry name" value="Sortase"/>
    <property type="match status" value="1"/>
</dbReference>
<evidence type="ECO:0000256" key="1">
    <source>
        <dbReference type="ARBA" id="ARBA00022801"/>
    </source>
</evidence>
<feature type="compositionally biased region" description="Low complexity" evidence="3">
    <location>
        <begin position="28"/>
        <end position="46"/>
    </location>
</feature>
<dbReference type="Proteomes" id="UP000199668">
    <property type="component" value="Unassembled WGS sequence"/>
</dbReference>
<reference evidence="5 6" key="1">
    <citation type="submission" date="2016-10" db="EMBL/GenBank/DDBJ databases">
        <authorList>
            <person name="de Groot N.N."/>
        </authorList>
    </citation>
    <scope>NUCLEOTIDE SEQUENCE [LARGE SCALE GENOMIC DNA]</scope>
    <source>
        <strain evidence="5 6">CGMCC 1.6134</strain>
    </source>
</reference>
<keyword evidence="4" id="KW-0732">Signal</keyword>
<evidence type="ECO:0000313" key="5">
    <source>
        <dbReference type="EMBL" id="SFL89481.1"/>
    </source>
</evidence>
<feature type="region of interest" description="Disordered" evidence="3">
    <location>
        <begin position="23"/>
        <end position="46"/>
    </location>
</feature>
<dbReference type="SUPFAM" id="SSF63817">
    <property type="entry name" value="Sortase"/>
    <property type="match status" value="1"/>
</dbReference>
<keyword evidence="6" id="KW-1185">Reference proteome</keyword>